<evidence type="ECO:0000313" key="2">
    <source>
        <dbReference type="Proteomes" id="UP000198535"/>
    </source>
</evidence>
<organism evidence="1 2">
    <name type="scientific">Methanolobus profundi</name>
    <dbReference type="NCBI Taxonomy" id="487685"/>
    <lineage>
        <taxon>Archaea</taxon>
        <taxon>Methanobacteriati</taxon>
        <taxon>Methanobacteriota</taxon>
        <taxon>Stenosarchaea group</taxon>
        <taxon>Methanomicrobia</taxon>
        <taxon>Methanosarcinales</taxon>
        <taxon>Methanosarcinaceae</taxon>
        <taxon>Methanolobus</taxon>
    </lineage>
</organism>
<protein>
    <submittedName>
        <fullName evidence="1">Predicted RNA-binding protein</fullName>
    </submittedName>
</protein>
<proteinExistence type="predicted"/>
<dbReference type="Pfam" id="PF10133">
    <property type="entry name" value="CooT"/>
    <property type="match status" value="1"/>
</dbReference>
<reference evidence="2" key="1">
    <citation type="submission" date="2016-10" db="EMBL/GenBank/DDBJ databases">
        <authorList>
            <person name="Varghese N."/>
            <person name="Submissions S."/>
        </authorList>
    </citation>
    <scope>NUCLEOTIDE SEQUENCE [LARGE SCALE GENOMIC DNA]</scope>
    <source>
        <strain evidence="2">Mob M</strain>
    </source>
</reference>
<dbReference type="RefSeq" id="WP_091932526.1">
    <property type="nucleotide sequence ID" value="NZ_FOUJ01000001.1"/>
</dbReference>
<dbReference type="Proteomes" id="UP000198535">
    <property type="component" value="Unassembled WGS sequence"/>
</dbReference>
<dbReference type="EMBL" id="FOUJ01000001">
    <property type="protein sequence ID" value="SFM22295.1"/>
    <property type="molecule type" value="Genomic_DNA"/>
</dbReference>
<accession>A0A1I4P3R2</accession>
<dbReference type="InterPro" id="IPR019300">
    <property type="entry name" value="CooT"/>
</dbReference>
<keyword evidence="2" id="KW-1185">Reference proteome</keyword>
<dbReference type="AlphaFoldDB" id="A0A1I4P3R2"/>
<sequence length="62" mass="6729">MCELKVILDNGESRDVVMESVTKMVVNGDDVDLYGILGEKKTVKGSIKEISFAAGEAIIIQK</sequence>
<dbReference type="STRING" id="487685.SAMN04488696_0432"/>
<gene>
    <name evidence="1" type="ORF">SAMN04488696_0432</name>
</gene>
<evidence type="ECO:0000313" key="1">
    <source>
        <dbReference type="EMBL" id="SFM22295.1"/>
    </source>
</evidence>
<name>A0A1I4P3R2_9EURY</name>
<dbReference type="OrthoDB" id="134075at2157"/>